<dbReference type="PANTHER" id="PTHR24055">
    <property type="entry name" value="MITOGEN-ACTIVATED PROTEIN KINASE"/>
    <property type="match status" value="1"/>
</dbReference>
<evidence type="ECO:0000313" key="9">
    <source>
        <dbReference type="EMBL" id="OMJ85687.1"/>
    </source>
</evidence>
<dbReference type="Gene3D" id="1.10.510.10">
    <property type="entry name" value="Transferase(Phosphotransferase) domain 1"/>
    <property type="match status" value="1"/>
</dbReference>
<keyword evidence="5 6" id="KW-0067">ATP-binding</keyword>
<evidence type="ECO:0000256" key="7">
    <source>
        <dbReference type="RuleBase" id="RU000304"/>
    </source>
</evidence>
<reference evidence="9 10" key="1">
    <citation type="submission" date="2016-11" db="EMBL/GenBank/DDBJ databases">
        <title>The macronuclear genome of Stentor coeruleus: a giant cell with tiny introns.</title>
        <authorList>
            <person name="Slabodnick M."/>
            <person name="Ruby J.G."/>
            <person name="Reiff S.B."/>
            <person name="Swart E.C."/>
            <person name="Gosai S."/>
            <person name="Prabakaran S."/>
            <person name="Witkowska E."/>
            <person name="Larue G.E."/>
            <person name="Fisher S."/>
            <person name="Freeman R.M."/>
            <person name="Gunawardena J."/>
            <person name="Chu W."/>
            <person name="Stover N.A."/>
            <person name="Gregory B.D."/>
            <person name="Nowacki M."/>
            <person name="Derisi J."/>
            <person name="Roy S.W."/>
            <person name="Marshall W.F."/>
            <person name="Sood P."/>
        </authorList>
    </citation>
    <scope>NUCLEOTIDE SEQUENCE [LARGE SCALE GENOMIC DNA]</scope>
    <source>
        <strain evidence="9">WM001</strain>
    </source>
</reference>
<dbReference type="PROSITE" id="PS00108">
    <property type="entry name" value="PROTEIN_KINASE_ST"/>
    <property type="match status" value="1"/>
</dbReference>
<evidence type="ECO:0000259" key="8">
    <source>
        <dbReference type="PROSITE" id="PS50011"/>
    </source>
</evidence>
<dbReference type="GO" id="GO:0004674">
    <property type="term" value="F:protein serine/threonine kinase activity"/>
    <property type="evidence" value="ECO:0007669"/>
    <property type="project" value="UniProtKB-KW"/>
</dbReference>
<accession>A0A1R2C9L0</accession>
<dbReference type="FunFam" id="1.10.510.10:FF:000624">
    <property type="entry name" value="Mitogen-activated protein kinase"/>
    <property type="match status" value="1"/>
</dbReference>
<feature type="binding site" evidence="6">
    <location>
        <position position="34"/>
    </location>
    <ligand>
        <name>ATP</name>
        <dbReference type="ChEBI" id="CHEBI:30616"/>
    </ligand>
</feature>
<evidence type="ECO:0000256" key="2">
    <source>
        <dbReference type="ARBA" id="ARBA00022679"/>
    </source>
</evidence>
<evidence type="ECO:0000313" key="10">
    <source>
        <dbReference type="Proteomes" id="UP000187209"/>
    </source>
</evidence>
<dbReference type="InterPro" id="IPR000719">
    <property type="entry name" value="Prot_kinase_dom"/>
</dbReference>
<dbReference type="InterPro" id="IPR008271">
    <property type="entry name" value="Ser/Thr_kinase_AS"/>
</dbReference>
<dbReference type="CDD" id="cd07830">
    <property type="entry name" value="STKc_MAK_like"/>
    <property type="match status" value="1"/>
</dbReference>
<dbReference type="SUPFAM" id="SSF56112">
    <property type="entry name" value="Protein kinase-like (PK-like)"/>
    <property type="match status" value="1"/>
</dbReference>
<keyword evidence="10" id="KW-1185">Reference proteome</keyword>
<dbReference type="AlphaFoldDB" id="A0A1R2C9L0"/>
<keyword evidence="1 7" id="KW-0723">Serine/threonine-protein kinase</keyword>
<dbReference type="OrthoDB" id="2158884at2759"/>
<evidence type="ECO:0000256" key="4">
    <source>
        <dbReference type="ARBA" id="ARBA00022777"/>
    </source>
</evidence>
<comment type="caution">
    <text evidence="9">The sequence shown here is derived from an EMBL/GenBank/DDBJ whole genome shotgun (WGS) entry which is preliminary data.</text>
</comment>
<sequence>MERFRIIKNIGDGTFGSVSKAAVQGSNEIVAVKKMKTKFYSWEECLELREIKVLRKITHQNIVKLKEVVRANDDLSLIFEYCDKNLYQLMTEVPMSEDQIRDYIKQILVGLNFLHKSGIFHRDIKPDNILISGTIAKIADFGLAREIRSAGPYTEYVSTRWYRAPEVLLRSKRYSWPVDIFAVGCIAAELFLNRPIFPGTSEIDQLNRLCSVLGTPNDWSDGQRLASSLNYIFPQYISTPLNEIIPNASSEALDFIQSVLKWDPNQRPTAEYCLQHPFILSNVTRFQSLQLVKSPEIGIFNDSNKPKNKVNNVMKLGAGMFSKTSNVGIGRHKLS</sequence>
<keyword evidence="3 6" id="KW-0547">Nucleotide-binding</keyword>
<dbReference type="FunFam" id="3.30.200.20:FF:000545">
    <property type="entry name" value="CMGC family protein kinase"/>
    <property type="match status" value="1"/>
</dbReference>
<gene>
    <name evidence="9" type="ORF">SteCoe_12960</name>
</gene>
<organism evidence="9 10">
    <name type="scientific">Stentor coeruleus</name>
    <dbReference type="NCBI Taxonomy" id="5963"/>
    <lineage>
        <taxon>Eukaryota</taxon>
        <taxon>Sar</taxon>
        <taxon>Alveolata</taxon>
        <taxon>Ciliophora</taxon>
        <taxon>Postciliodesmatophora</taxon>
        <taxon>Heterotrichea</taxon>
        <taxon>Heterotrichida</taxon>
        <taxon>Stentoridae</taxon>
        <taxon>Stentor</taxon>
    </lineage>
</organism>
<dbReference type="PROSITE" id="PS50011">
    <property type="entry name" value="PROTEIN_KINASE_DOM"/>
    <property type="match status" value="1"/>
</dbReference>
<evidence type="ECO:0000256" key="5">
    <source>
        <dbReference type="ARBA" id="ARBA00022840"/>
    </source>
</evidence>
<dbReference type="InterPro" id="IPR017441">
    <property type="entry name" value="Protein_kinase_ATP_BS"/>
</dbReference>
<dbReference type="Proteomes" id="UP000187209">
    <property type="component" value="Unassembled WGS sequence"/>
</dbReference>
<evidence type="ECO:0000256" key="3">
    <source>
        <dbReference type="ARBA" id="ARBA00022741"/>
    </source>
</evidence>
<protein>
    <recommendedName>
        <fullName evidence="8">Protein kinase domain-containing protein</fullName>
    </recommendedName>
</protein>
<dbReference type="SMART" id="SM00220">
    <property type="entry name" value="S_TKc"/>
    <property type="match status" value="1"/>
</dbReference>
<keyword evidence="4" id="KW-0418">Kinase</keyword>
<name>A0A1R2C9L0_9CILI</name>
<keyword evidence="2" id="KW-0808">Transferase</keyword>
<dbReference type="Pfam" id="PF00069">
    <property type="entry name" value="Pkinase"/>
    <property type="match status" value="1"/>
</dbReference>
<evidence type="ECO:0000256" key="1">
    <source>
        <dbReference type="ARBA" id="ARBA00022527"/>
    </source>
</evidence>
<dbReference type="EMBL" id="MPUH01000229">
    <property type="protein sequence ID" value="OMJ85687.1"/>
    <property type="molecule type" value="Genomic_DNA"/>
</dbReference>
<dbReference type="InterPro" id="IPR011009">
    <property type="entry name" value="Kinase-like_dom_sf"/>
</dbReference>
<comment type="similarity">
    <text evidence="7">Belongs to the protein kinase superfamily.</text>
</comment>
<proteinExistence type="inferred from homology"/>
<dbReference type="Gene3D" id="3.30.200.20">
    <property type="entry name" value="Phosphorylase Kinase, domain 1"/>
    <property type="match status" value="1"/>
</dbReference>
<dbReference type="InterPro" id="IPR050117">
    <property type="entry name" value="MAPK"/>
</dbReference>
<dbReference type="GO" id="GO:0005524">
    <property type="term" value="F:ATP binding"/>
    <property type="evidence" value="ECO:0007669"/>
    <property type="project" value="UniProtKB-UniRule"/>
</dbReference>
<evidence type="ECO:0000256" key="6">
    <source>
        <dbReference type="PROSITE-ProRule" id="PRU10141"/>
    </source>
</evidence>
<dbReference type="PROSITE" id="PS00107">
    <property type="entry name" value="PROTEIN_KINASE_ATP"/>
    <property type="match status" value="1"/>
</dbReference>
<feature type="domain" description="Protein kinase" evidence="8">
    <location>
        <begin position="4"/>
        <end position="279"/>
    </location>
</feature>